<evidence type="ECO:0000256" key="2">
    <source>
        <dbReference type="ARBA" id="ARBA00022553"/>
    </source>
</evidence>
<dbReference type="Pfam" id="PF23562">
    <property type="entry name" value="AMP-binding_C_3"/>
    <property type="match status" value="1"/>
</dbReference>
<organism evidence="5 6">
    <name type="scientific">Roridomyces roridus</name>
    <dbReference type="NCBI Taxonomy" id="1738132"/>
    <lineage>
        <taxon>Eukaryota</taxon>
        <taxon>Fungi</taxon>
        <taxon>Dikarya</taxon>
        <taxon>Basidiomycota</taxon>
        <taxon>Agaricomycotina</taxon>
        <taxon>Agaricomycetes</taxon>
        <taxon>Agaricomycetidae</taxon>
        <taxon>Agaricales</taxon>
        <taxon>Marasmiineae</taxon>
        <taxon>Mycenaceae</taxon>
        <taxon>Roridomyces</taxon>
    </lineage>
</organism>
<name>A0AAD7C8T1_9AGAR</name>
<feature type="compositionally biased region" description="Low complexity" evidence="3">
    <location>
        <begin position="58"/>
        <end position="70"/>
    </location>
</feature>
<evidence type="ECO:0000259" key="4">
    <source>
        <dbReference type="SMART" id="SM00822"/>
    </source>
</evidence>
<protein>
    <submittedName>
        <fullName evidence="5">Male sterility protein-domain-containing protein</fullName>
    </submittedName>
</protein>
<sequence>RLWTQLQCICTPAAAPASPNRSQKHIVRSSTTLPWTPSLNPGSLQPAKTSVPSPPSTPSQWSNNSSSPSSLVEPHAFIRPLPSLHRWSTVSLSSRPRRTPSRTHDESPYIRGAIMFGRERNQIGVLIEPHPQQKVDPSDEKQLAEFRNLIWPIIQEANENAPSFARIYKEMILVTQPNKPMVRAPKGTVIKKATWALYNAEIDAIYNTIEASSNAGSDVEPPVSWTQKDLEPWLMKHASQLADRPIRAADDLFDQGFDSLNATFLRHRIVGALRNSNFKEAVAKIPQNIAYSHPSIQDLTTAIVQLVRGGDSAASESDSIDDHKAAVEAMITKYSQGFDVPLLPSATTPRSSDAVVLLTGTTGALGSHLLAMLLESASVQRVYAFNRRGRTPISERQHDAFVDRGLNTELLSSGKLIYLEGDTAKVDLSLPADVLTELRDTINVIIHNAWMLDFNKKLSSFESHIKGTRNLIDLARSSPNAVRFLFTSSIASAQALHSHASSAEGWDQSLGPFPEELQLDASVAVGNGYGEGKYASERVGLFHSNSISILNYNVALFSVMGGQARGQQAWSSTEIPRPAIQQKRGPHLNHGQSPNERLVQLTMHSTCYNECVLDLGDGQQAR</sequence>
<dbReference type="SUPFAM" id="SSF47336">
    <property type="entry name" value="ACP-like"/>
    <property type="match status" value="1"/>
</dbReference>
<dbReference type="SUPFAM" id="SSF51735">
    <property type="entry name" value="NAD(P)-binding Rossmann-fold domains"/>
    <property type="match status" value="1"/>
</dbReference>
<reference evidence="5" key="1">
    <citation type="submission" date="2023-03" db="EMBL/GenBank/DDBJ databases">
        <title>Massive genome expansion in bonnet fungi (Mycena s.s.) driven by repeated elements and novel gene families across ecological guilds.</title>
        <authorList>
            <consortium name="Lawrence Berkeley National Laboratory"/>
            <person name="Harder C.B."/>
            <person name="Miyauchi S."/>
            <person name="Viragh M."/>
            <person name="Kuo A."/>
            <person name="Thoen E."/>
            <person name="Andreopoulos B."/>
            <person name="Lu D."/>
            <person name="Skrede I."/>
            <person name="Drula E."/>
            <person name="Henrissat B."/>
            <person name="Morin E."/>
            <person name="Kohler A."/>
            <person name="Barry K."/>
            <person name="LaButti K."/>
            <person name="Morin E."/>
            <person name="Salamov A."/>
            <person name="Lipzen A."/>
            <person name="Mereny Z."/>
            <person name="Hegedus B."/>
            <person name="Baldrian P."/>
            <person name="Stursova M."/>
            <person name="Weitz H."/>
            <person name="Taylor A."/>
            <person name="Grigoriev I.V."/>
            <person name="Nagy L.G."/>
            <person name="Martin F."/>
            <person name="Kauserud H."/>
        </authorList>
    </citation>
    <scope>NUCLEOTIDE SEQUENCE</scope>
    <source>
        <strain evidence="5">9284</strain>
    </source>
</reference>
<accession>A0AAD7C8T1</accession>
<comment type="caution">
    <text evidence="5">The sequence shown here is derived from an EMBL/GenBank/DDBJ whole genome shotgun (WGS) entry which is preliminary data.</text>
</comment>
<dbReference type="PANTHER" id="PTHR43439:SF2">
    <property type="entry name" value="ENZYME, PUTATIVE (JCVI)-RELATED"/>
    <property type="match status" value="1"/>
</dbReference>
<keyword evidence="6" id="KW-1185">Reference proteome</keyword>
<dbReference type="InterPro" id="IPR013120">
    <property type="entry name" value="FAR_NAD-bd"/>
</dbReference>
<dbReference type="InterPro" id="IPR057326">
    <property type="entry name" value="KR_dom"/>
</dbReference>
<dbReference type="InterPro" id="IPR036291">
    <property type="entry name" value="NAD(P)-bd_dom_sf"/>
</dbReference>
<feature type="non-terminal residue" evidence="5">
    <location>
        <position position="1"/>
    </location>
</feature>
<evidence type="ECO:0000256" key="3">
    <source>
        <dbReference type="SAM" id="MobiDB-lite"/>
    </source>
</evidence>
<dbReference type="Proteomes" id="UP001221142">
    <property type="component" value="Unassembled WGS sequence"/>
</dbReference>
<feature type="region of interest" description="Disordered" evidence="3">
    <location>
        <begin position="14"/>
        <end position="73"/>
    </location>
</feature>
<evidence type="ECO:0000313" key="5">
    <source>
        <dbReference type="EMBL" id="KAJ7641940.1"/>
    </source>
</evidence>
<proteinExistence type="predicted"/>
<evidence type="ECO:0000313" key="6">
    <source>
        <dbReference type="Proteomes" id="UP001221142"/>
    </source>
</evidence>
<dbReference type="Gene3D" id="3.40.50.720">
    <property type="entry name" value="NAD(P)-binding Rossmann-like Domain"/>
    <property type="match status" value="1"/>
</dbReference>
<feature type="compositionally biased region" description="Polar residues" evidence="3">
    <location>
        <begin position="28"/>
        <end position="48"/>
    </location>
</feature>
<evidence type="ECO:0000256" key="1">
    <source>
        <dbReference type="ARBA" id="ARBA00022450"/>
    </source>
</evidence>
<dbReference type="Pfam" id="PF07993">
    <property type="entry name" value="NAD_binding_4"/>
    <property type="match status" value="1"/>
</dbReference>
<dbReference type="SMART" id="SM00822">
    <property type="entry name" value="PKS_KR"/>
    <property type="match status" value="1"/>
</dbReference>
<gene>
    <name evidence="5" type="ORF">FB45DRAFT_1126146</name>
</gene>
<dbReference type="PANTHER" id="PTHR43439">
    <property type="entry name" value="PHENYLACETATE-COENZYME A LIGASE"/>
    <property type="match status" value="1"/>
</dbReference>
<dbReference type="InterPro" id="IPR036736">
    <property type="entry name" value="ACP-like_sf"/>
</dbReference>
<dbReference type="InterPro" id="IPR051414">
    <property type="entry name" value="Adenylate-forming_Reductase"/>
</dbReference>
<dbReference type="EMBL" id="JARKIF010000004">
    <property type="protein sequence ID" value="KAJ7641940.1"/>
    <property type="molecule type" value="Genomic_DNA"/>
</dbReference>
<feature type="domain" description="Ketoreductase" evidence="4">
    <location>
        <begin position="354"/>
        <end position="512"/>
    </location>
</feature>
<keyword evidence="2" id="KW-0597">Phosphoprotein</keyword>
<dbReference type="AlphaFoldDB" id="A0AAD7C8T1"/>
<keyword evidence="1" id="KW-0596">Phosphopantetheine</keyword>